<keyword evidence="10" id="KW-1185">Reference proteome</keyword>
<dbReference type="NCBIfam" id="TIGR01026">
    <property type="entry name" value="fliI_yscN"/>
    <property type="match status" value="1"/>
</dbReference>
<dbReference type="InterPro" id="IPR027417">
    <property type="entry name" value="P-loop_NTPase"/>
</dbReference>
<dbReference type="OrthoDB" id="9801639at2"/>
<dbReference type="InterPro" id="IPR050053">
    <property type="entry name" value="ATPase_alpha/beta_chains"/>
</dbReference>
<dbReference type="InterPro" id="IPR040627">
    <property type="entry name" value="T3SS_ATPase_C"/>
</dbReference>
<keyword evidence="6" id="KW-0653">Protein transport</keyword>
<keyword evidence="3" id="KW-0963">Cytoplasm</keyword>
<dbReference type="InterPro" id="IPR005714">
    <property type="entry name" value="ATPase_T3SS_FliI/YscN"/>
</dbReference>
<dbReference type="InterPro" id="IPR000194">
    <property type="entry name" value="ATPase_F1/V1/A1_a/bsu_nucl-bd"/>
</dbReference>
<evidence type="ECO:0000259" key="8">
    <source>
        <dbReference type="SMART" id="SM00382"/>
    </source>
</evidence>
<gene>
    <name evidence="9" type="ORF">SAMN04488011_10995</name>
</gene>
<dbReference type="Pfam" id="PF18269">
    <property type="entry name" value="T3SS_ATPase_C"/>
    <property type="match status" value="1"/>
</dbReference>
<dbReference type="SUPFAM" id="SSF52540">
    <property type="entry name" value="P-loop containing nucleoside triphosphate hydrolases"/>
    <property type="match status" value="1"/>
</dbReference>
<dbReference type="EMBL" id="FOCM01000009">
    <property type="protein sequence ID" value="SEO00422.1"/>
    <property type="molecule type" value="Genomic_DNA"/>
</dbReference>
<evidence type="ECO:0000256" key="4">
    <source>
        <dbReference type="ARBA" id="ARBA00022741"/>
    </source>
</evidence>
<evidence type="ECO:0000256" key="3">
    <source>
        <dbReference type="ARBA" id="ARBA00022490"/>
    </source>
</evidence>
<evidence type="ECO:0000313" key="9">
    <source>
        <dbReference type="EMBL" id="SEO00422.1"/>
    </source>
</evidence>
<evidence type="ECO:0000256" key="6">
    <source>
        <dbReference type="ARBA" id="ARBA00022927"/>
    </source>
</evidence>
<dbReference type="SMART" id="SM00382">
    <property type="entry name" value="AAA"/>
    <property type="match status" value="1"/>
</dbReference>
<keyword evidence="4" id="KW-0547">Nucleotide-binding</keyword>
<proteinExistence type="predicted"/>
<dbReference type="PANTHER" id="PTHR15184:SF9">
    <property type="entry name" value="SPI-1 TYPE 3 SECRETION SYSTEM ATPASE"/>
    <property type="match status" value="1"/>
</dbReference>
<comment type="subcellular location">
    <subcellularLocation>
        <location evidence="1">Cytoplasm</location>
    </subcellularLocation>
</comment>
<dbReference type="Gene3D" id="3.40.50.12240">
    <property type="match status" value="1"/>
</dbReference>
<evidence type="ECO:0000256" key="5">
    <source>
        <dbReference type="ARBA" id="ARBA00022840"/>
    </source>
</evidence>
<dbReference type="GO" id="GO:0005737">
    <property type="term" value="C:cytoplasm"/>
    <property type="evidence" value="ECO:0007669"/>
    <property type="project" value="UniProtKB-SubCell"/>
</dbReference>
<dbReference type="Pfam" id="PF00006">
    <property type="entry name" value="ATP-synt_ab"/>
    <property type="match status" value="1"/>
</dbReference>
<feature type="domain" description="AAA+ ATPase" evidence="8">
    <location>
        <begin position="159"/>
        <end position="343"/>
    </location>
</feature>
<evidence type="ECO:0000256" key="2">
    <source>
        <dbReference type="ARBA" id="ARBA00022448"/>
    </source>
</evidence>
<keyword evidence="2" id="KW-0813">Transport</keyword>
<protein>
    <submittedName>
        <fullName evidence="9">Flagellum-specific ATP synthase</fullName>
    </submittedName>
</protein>
<accession>A0A1H8L5G5</accession>
<dbReference type="PANTHER" id="PTHR15184">
    <property type="entry name" value="ATP SYNTHASE"/>
    <property type="match status" value="1"/>
</dbReference>
<keyword evidence="7" id="KW-1278">Translocase</keyword>
<dbReference type="RefSeq" id="WP_091846518.1">
    <property type="nucleotide sequence ID" value="NZ_FOCM01000009.1"/>
</dbReference>
<dbReference type="InterPro" id="IPR003593">
    <property type="entry name" value="AAA+_ATPase"/>
</dbReference>
<name>A0A1H8L5G5_9RHOB</name>
<dbReference type="GO" id="GO:0030257">
    <property type="term" value="C:type III protein secretion system complex"/>
    <property type="evidence" value="ECO:0007669"/>
    <property type="project" value="InterPro"/>
</dbReference>
<keyword evidence="5" id="KW-0067">ATP-binding</keyword>
<sequence>MDQAGFENVAAALDEVRISRAVGRVTGLGGGLIQVGGLSRVARLGDRVTCRMAGGASLAGEVVGLERDAVSVLPDGGAAGCAIGDAALHGGAAKLAPGDHWMGRVIDPLGRPLDGRPLLPGRAPRLVEGPAPSPTQRRGLGARLSTGFCAFNTLLPIVRGQRMGVFAGAGVGKSTLLAGLARKVDADVVVIAMVGERGRELRDFVANVLGPEGLSRAVIVAATSDTAAALRRRCAPAAMAVAEHFRDAGKQVLLLCDSVTRFAEAHREIALAQGEPASLSGFPPSMVARITGLCERAGPGIDGTGDITAIFTVLVAGSDMDGPVADTLRGVLDGHVVLDRSIAERGRFPAVDLLRSVSRALPGAASEQENTLITEARRLIGAYERSEMMIQAGLYSTGSDRTVDAAIQAWPRLDAFLGKSEPRDIRDSFKGLARCLSGRNEPGDQTPA</sequence>
<dbReference type="GO" id="GO:0016887">
    <property type="term" value="F:ATP hydrolysis activity"/>
    <property type="evidence" value="ECO:0007669"/>
    <property type="project" value="InterPro"/>
</dbReference>
<evidence type="ECO:0000256" key="1">
    <source>
        <dbReference type="ARBA" id="ARBA00004496"/>
    </source>
</evidence>
<dbReference type="GO" id="GO:0030254">
    <property type="term" value="P:protein secretion by the type III secretion system"/>
    <property type="evidence" value="ECO:0007669"/>
    <property type="project" value="InterPro"/>
</dbReference>
<organism evidence="9 10">
    <name type="scientific">Palleronia pelagia</name>
    <dbReference type="NCBI Taxonomy" id="387096"/>
    <lineage>
        <taxon>Bacteria</taxon>
        <taxon>Pseudomonadati</taxon>
        <taxon>Pseudomonadota</taxon>
        <taxon>Alphaproteobacteria</taxon>
        <taxon>Rhodobacterales</taxon>
        <taxon>Roseobacteraceae</taxon>
        <taxon>Palleronia</taxon>
    </lineage>
</organism>
<evidence type="ECO:0000313" key="10">
    <source>
        <dbReference type="Proteomes" id="UP000199372"/>
    </source>
</evidence>
<dbReference type="GO" id="GO:0005524">
    <property type="term" value="F:ATP binding"/>
    <property type="evidence" value="ECO:0007669"/>
    <property type="project" value="UniProtKB-KW"/>
</dbReference>
<dbReference type="GO" id="GO:0046933">
    <property type="term" value="F:proton-transporting ATP synthase activity, rotational mechanism"/>
    <property type="evidence" value="ECO:0007669"/>
    <property type="project" value="TreeGrafter"/>
</dbReference>
<reference evidence="10" key="1">
    <citation type="submission" date="2016-10" db="EMBL/GenBank/DDBJ databases">
        <authorList>
            <person name="Varghese N."/>
            <person name="Submissions S."/>
        </authorList>
    </citation>
    <scope>NUCLEOTIDE SEQUENCE [LARGE SCALE GENOMIC DNA]</scope>
    <source>
        <strain evidence="10">DSM 26893</strain>
    </source>
</reference>
<dbReference type="AlphaFoldDB" id="A0A1H8L5G5"/>
<dbReference type="Proteomes" id="UP000199372">
    <property type="component" value="Unassembled WGS sequence"/>
</dbReference>
<evidence type="ECO:0000256" key="7">
    <source>
        <dbReference type="ARBA" id="ARBA00022967"/>
    </source>
</evidence>